<proteinExistence type="predicted"/>
<dbReference type="EMBL" id="JBHLWM010000008">
    <property type="protein sequence ID" value="MFC0242368.1"/>
    <property type="molecule type" value="Genomic_DNA"/>
</dbReference>
<gene>
    <name evidence="1" type="ORF">ACFFJ6_17895</name>
</gene>
<comment type="caution">
    <text evidence="1">The sequence shown here is derived from an EMBL/GenBank/DDBJ whole genome shotgun (WGS) entry which is preliminary data.</text>
</comment>
<dbReference type="RefSeq" id="WP_378390281.1">
    <property type="nucleotide sequence ID" value="NZ_JBHLWM010000008.1"/>
</dbReference>
<sequence length="430" mass="47892">MSAPASPLCGDPGDWIDRTLDRFNDNYVDADGMLITTLDSNGTIVDPTPLIADFGDVLPFLAKFGRREFVDRQIVAAEPHLTSALFRNRGRIRLFDNHDWLLGLLELHELTGEQGLLRRAQEGALTLIDTMFVNDLLVDATIDWRDPRSWLQPASPFNGGYIELWLELHAKTGDMRFLDASRRLAARWLRTEGFRRNGVFHRELCARSATISRFAGLGATSSARLFKDNTNFVWSLLGLWEATAEDRWKQAVEHWIVGFSKHFLNRGDVFLWLDRNGGGHEVSLKAAFASIDLLCDIHAAGLSPSALPCAETIARRWSTHHWPNGLFPERPGGSCDHLDANVDMAISLLKLGGYTGCADFTERARATARAVLAQHDSPLGLVQAVDREGRVRDSRIIVKYQGLALKLALAPDEPAALLADPALLKLLRDR</sequence>
<organism evidence="1 2">
    <name type="scientific">Rhodopseudomonas telluris</name>
    <dbReference type="NCBI Taxonomy" id="644215"/>
    <lineage>
        <taxon>Bacteria</taxon>
        <taxon>Pseudomonadati</taxon>
        <taxon>Pseudomonadota</taxon>
        <taxon>Alphaproteobacteria</taxon>
        <taxon>Hyphomicrobiales</taxon>
        <taxon>Nitrobacteraceae</taxon>
        <taxon>Rhodopseudomonas</taxon>
    </lineage>
</organism>
<protein>
    <recommendedName>
        <fullName evidence="3">Mannose-6-phosphate isomerase</fullName>
    </recommendedName>
</protein>
<evidence type="ECO:0000313" key="1">
    <source>
        <dbReference type="EMBL" id="MFC0242368.1"/>
    </source>
</evidence>
<dbReference type="Proteomes" id="UP001589775">
    <property type="component" value="Unassembled WGS sequence"/>
</dbReference>
<evidence type="ECO:0000313" key="2">
    <source>
        <dbReference type="Proteomes" id="UP001589775"/>
    </source>
</evidence>
<accession>A0ABV6EVV9</accession>
<dbReference type="InterPro" id="IPR008928">
    <property type="entry name" value="6-hairpin_glycosidase_sf"/>
</dbReference>
<evidence type="ECO:0008006" key="3">
    <source>
        <dbReference type="Google" id="ProtNLM"/>
    </source>
</evidence>
<name>A0ABV6EVV9_9BRAD</name>
<dbReference type="SUPFAM" id="SSF48208">
    <property type="entry name" value="Six-hairpin glycosidases"/>
    <property type="match status" value="1"/>
</dbReference>
<reference evidence="1 2" key="1">
    <citation type="submission" date="2024-09" db="EMBL/GenBank/DDBJ databases">
        <authorList>
            <person name="Sun Q."/>
            <person name="Mori K."/>
        </authorList>
    </citation>
    <scope>NUCLEOTIDE SEQUENCE [LARGE SCALE GENOMIC DNA]</scope>
    <source>
        <strain evidence="1 2">KCTC 23279</strain>
    </source>
</reference>
<keyword evidence="2" id="KW-1185">Reference proteome</keyword>